<evidence type="ECO:0000256" key="2">
    <source>
        <dbReference type="SAM" id="Phobius"/>
    </source>
</evidence>
<keyword evidence="3" id="KW-0732">Signal</keyword>
<evidence type="ECO:0000256" key="1">
    <source>
        <dbReference type="SAM" id="MobiDB-lite"/>
    </source>
</evidence>
<protein>
    <submittedName>
        <fullName evidence="4">Uncharacterized protein</fullName>
    </submittedName>
</protein>
<gene>
    <name evidence="4" type="ORF">CC85DRAFT_282880</name>
</gene>
<feature type="signal peptide" evidence="3">
    <location>
        <begin position="1"/>
        <end position="22"/>
    </location>
</feature>
<sequence>MRLGRSYQVCIAVLALVDSAYAADPSWQPISFTIDPMSPMVLWSPLWKPAFGGVTNPSRFQVGWGASQRILNTADVPPERQGDINATGFIISPFVGSELRVYGGRAPSLPNATDIFRAIVNDVASSTGVSAPGKNGSAISIDLSTNISSIHVFAAEGEGVLTIDALQYTSRIATNFTSADQIPRVTEYFITDGALNPRLTWENHTTDPSARWRVQKGVADVMEVAASPIPTATATQPLTGPVRDSGPSAYWQAVSASNDTSCRLTVPAGTSFLVINGTTGLGRGVLAAEFQPLPPLPRGRSNETPSDIASEQFNSANSSWAADTILYVRELDPTVQYNLSVRSAASEKGNIGIHSITYFYGLDTGDKPTTAAKSNTAAIAGGVVGGVVGGLLLTFVAVYLCIWRPRKRKEREEAEREANIENSRFTPFVQPQLGSEAHINTVPPSYDPAWAGAFPRETSAPRTNSESDAPLLGTASEKQLYTDHSGLSTPSPSVVPDWKRPYLPESHGGVPLGRAPSATETSGPRGFFRKRTSTTGTSEQTLTTTAGAFSEKSKQSPQDGYSEAMLRAVNPDP</sequence>
<feature type="chain" id="PRO_5005246412" evidence="3">
    <location>
        <begin position="23"/>
        <end position="573"/>
    </location>
</feature>
<keyword evidence="2" id="KW-0472">Membrane</keyword>
<dbReference type="Proteomes" id="UP000053611">
    <property type="component" value="Unassembled WGS sequence"/>
</dbReference>
<dbReference type="EMBL" id="KQ087183">
    <property type="protein sequence ID" value="KLT44961.1"/>
    <property type="molecule type" value="Genomic_DNA"/>
</dbReference>
<evidence type="ECO:0000313" key="4">
    <source>
        <dbReference type="EMBL" id="KLT44961.1"/>
    </source>
</evidence>
<reference evidence="4 5" key="1">
    <citation type="submission" date="2015-03" db="EMBL/GenBank/DDBJ databases">
        <title>Genomics and transcriptomics of the oil-accumulating basidiomycete yeast T. oleaginosus allow insights into substrate utilization and the diverse evolutionary trajectories of mating systems in fungi.</title>
        <authorList>
            <consortium name="DOE Joint Genome Institute"/>
            <person name="Kourist R."/>
            <person name="Kracht O."/>
            <person name="Bracharz F."/>
            <person name="Lipzen A."/>
            <person name="Nolan M."/>
            <person name="Ohm R."/>
            <person name="Grigoriev I."/>
            <person name="Sun S."/>
            <person name="Heitman J."/>
            <person name="Bruck T."/>
            <person name="Nowrousian M."/>
        </authorList>
    </citation>
    <scope>NUCLEOTIDE SEQUENCE [LARGE SCALE GENOMIC DNA]</scope>
    <source>
        <strain evidence="4 5">IBC0246</strain>
    </source>
</reference>
<feature type="transmembrane region" description="Helical" evidence="2">
    <location>
        <begin position="377"/>
        <end position="402"/>
    </location>
</feature>
<feature type="region of interest" description="Disordered" evidence="1">
    <location>
        <begin position="482"/>
        <end position="573"/>
    </location>
</feature>
<organism evidence="4 5">
    <name type="scientific">Cutaneotrichosporon oleaginosum</name>
    <dbReference type="NCBI Taxonomy" id="879819"/>
    <lineage>
        <taxon>Eukaryota</taxon>
        <taxon>Fungi</taxon>
        <taxon>Dikarya</taxon>
        <taxon>Basidiomycota</taxon>
        <taxon>Agaricomycotina</taxon>
        <taxon>Tremellomycetes</taxon>
        <taxon>Trichosporonales</taxon>
        <taxon>Trichosporonaceae</taxon>
        <taxon>Cutaneotrichosporon</taxon>
    </lineage>
</organism>
<keyword evidence="2" id="KW-0812">Transmembrane</keyword>
<keyword evidence="2" id="KW-1133">Transmembrane helix</keyword>
<feature type="compositionally biased region" description="Low complexity" evidence="1">
    <location>
        <begin position="533"/>
        <end position="545"/>
    </location>
</feature>
<accession>A0A0J0XV77</accession>
<proteinExistence type="predicted"/>
<keyword evidence="5" id="KW-1185">Reference proteome</keyword>
<evidence type="ECO:0000313" key="5">
    <source>
        <dbReference type="Proteomes" id="UP000053611"/>
    </source>
</evidence>
<name>A0A0J0XV77_9TREE</name>
<dbReference type="AlphaFoldDB" id="A0A0J0XV77"/>
<evidence type="ECO:0000256" key="3">
    <source>
        <dbReference type="SAM" id="SignalP"/>
    </source>
</evidence>
<dbReference type="GeneID" id="28982745"/>
<feature type="region of interest" description="Disordered" evidence="1">
    <location>
        <begin position="448"/>
        <end position="470"/>
    </location>
</feature>
<dbReference type="RefSeq" id="XP_018281452.1">
    <property type="nucleotide sequence ID" value="XM_018422142.1"/>
</dbReference>